<comment type="similarity">
    <text evidence="1">Belongs to the glycosyltransferase 8 family.</text>
</comment>
<dbReference type="InterPro" id="IPR029993">
    <property type="entry name" value="GAUT"/>
</dbReference>
<dbReference type="SUPFAM" id="SSF53448">
    <property type="entry name" value="Nucleotide-diphospho-sugar transferases"/>
    <property type="match status" value="1"/>
</dbReference>
<accession>A0AAV8RSB9</accession>
<dbReference type="AlphaFoldDB" id="A0AAV8RSB9"/>
<protein>
    <recommendedName>
        <fullName evidence="5">Hexosyltransferase</fullName>
    </recommendedName>
</protein>
<keyword evidence="2" id="KW-1133">Transmembrane helix</keyword>
<dbReference type="PANTHER" id="PTHR32116:SF12">
    <property type="entry name" value="GALACTURONOSYLTRANSFERASE 7-RELATED"/>
    <property type="match status" value="1"/>
</dbReference>
<keyword evidence="2" id="KW-0472">Membrane</keyword>
<comment type="caution">
    <text evidence="3">The sequence shown here is derived from an EMBL/GenBank/DDBJ whole genome shotgun (WGS) entry which is preliminary data.</text>
</comment>
<feature type="transmembrane region" description="Helical" evidence="2">
    <location>
        <begin position="29"/>
        <end position="49"/>
    </location>
</feature>
<reference evidence="3 4" key="1">
    <citation type="submission" date="2022-12" db="EMBL/GenBank/DDBJ databases">
        <title>Chromosome-scale assembly of the Ensete ventricosum genome.</title>
        <authorList>
            <person name="Dussert Y."/>
            <person name="Stocks J."/>
            <person name="Wendawek A."/>
            <person name="Woldeyes F."/>
            <person name="Nichols R.A."/>
            <person name="Borrell J.S."/>
        </authorList>
    </citation>
    <scope>NUCLEOTIDE SEQUENCE [LARGE SCALE GENOMIC DNA]</scope>
    <source>
        <strain evidence="4">cv. Maze</strain>
        <tissue evidence="3">Seeds</tissue>
    </source>
</reference>
<evidence type="ECO:0000256" key="2">
    <source>
        <dbReference type="SAM" id="Phobius"/>
    </source>
</evidence>
<sequence length="256" mass="29011">MKVHGEGAGGGGLTAAQPAAKRRWKGHPVAVFALIVFSLFVSLVFLLGLHKRFPSGYLADVRFQQERSFANYYRSDGYHDHNPSEVDQPGIHNLTNKTFTKCRGDATKDDLVYRPCPKVSTAFSTLCDLFKEYSSSSVTVNSTAVNHEESDEMVFHVITDEQNFFSMKHWFARNSYRKATIHILNFDELKLSHLLDSDLAELPTSEEFRVSTYAIAQPSPLQNFAGLSYVSVEIIFGQQQIPKGFSVRYYMRIKHQ</sequence>
<organism evidence="3 4">
    <name type="scientific">Ensete ventricosum</name>
    <name type="common">Abyssinian banana</name>
    <name type="synonym">Musa ensete</name>
    <dbReference type="NCBI Taxonomy" id="4639"/>
    <lineage>
        <taxon>Eukaryota</taxon>
        <taxon>Viridiplantae</taxon>
        <taxon>Streptophyta</taxon>
        <taxon>Embryophyta</taxon>
        <taxon>Tracheophyta</taxon>
        <taxon>Spermatophyta</taxon>
        <taxon>Magnoliopsida</taxon>
        <taxon>Liliopsida</taxon>
        <taxon>Zingiberales</taxon>
        <taxon>Musaceae</taxon>
        <taxon>Ensete</taxon>
    </lineage>
</organism>
<proteinExistence type="inferred from homology"/>
<dbReference type="InterPro" id="IPR029044">
    <property type="entry name" value="Nucleotide-diphossugar_trans"/>
</dbReference>
<dbReference type="GO" id="GO:0047262">
    <property type="term" value="F:polygalacturonate 4-alpha-galacturonosyltransferase activity"/>
    <property type="evidence" value="ECO:0007669"/>
    <property type="project" value="InterPro"/>
</dbReference>
<evidence type="ECO:0000256" key="1">
    <source>
        <dbReference type="ARBA" id="ARBA00006351"/>
    </source>
</evidence>
<evidence type="ECO:0000313" key="3">
    <source>
        <dbReference type="EMBL" id="KAJ8511031.1"/>
    </source>
</evidence>
<evidence type="ECO:0000313" key="4">
    <source>
        <dbReference type="Proteomes" id="UP001222027"/>
    </source>
</evidence>
<name>A0AAV8RSB9_ENSVE</name>
<keyword evidence="4" id="KW-1185">Reference proteome</keyword>
<gene>
    <name evidence="3" type="ORF">OPV22_001465</name>
</gene>
<evidence type="ECO:0008006" key="5">
    <source>
        <dbReference type="Google" id="ProtNLM"/>
    </source>
</evidence>
<keyword evidence="2" id="KW-0812">Transmembrane</keyword>
<dbReference type="PANTHER" id="PTHR32116">
    <property type="entry name" value="GALACTURONOSYLTRANSFERASE 4-RELATED"/>
    <property type="match status" value="1"/>
</dbReference>
<dbReference type="EMBL" id="JAQQAF010000001">
    <property type="protein sequence ID" value="KAJ8511031.1"/>
    <property type="molecule type" value="Genomic_DNA"/>
</dbReference>
<dbReference type="Proteomes" id="UP001222027">
    <property type="component" value="Unassembled WGS sequence"/>
</dbReference>